<name>A0A6J4SQK5_9SPHN</name>
<organism evidence="2">
    <name type="scientific">uncultured Sphingomonas sp</name>
    <dbReference type="NCBI Taxonomy" id="158754"/>
    <lineage>
        <taxon>Bacteria</taxon>
        <taxon>Pseudomonadati</taxon>
        <taxon>Pseudomonadota</taxon>
        <taxon>Alphaproteobacteria</taxon>
        <taxon>Sphingomonadales</taxon>
        <taxon>Sphingomonadaceae</taxon>
        <taxon>Sphingomonas</taxon>
        <taxon>environmental samples</taxon>
    </lineage>
</organism>
<accession>A0A6J4SQK5</accession>
<feature type="non-terminal residue" evidence="2">
    <location>
        <position position="1"/>
    </location>
</feature>
<proteinExistence type="predicted"/>
<dbReference type="AlphaFoldDB" id="A0A6J4SQK5"/>
<evidence type="ECO:0000313" key="2">
    <source>
        <dbReference type="EMBL" id="CAA9502626.1"/>
    </source>
</evidence>
<feature type="region of interest" description="Disordered" evidence="1">
    <location>
        <begin position="1"/>
        <end position="31"/>
    </location>
</feature>
<evidence type="ECO:0000256" key="1">
    <source>
        <dbReference type="SAM" id="MobiDB-lite"/>
    </source>
</evidence>
<sequence length="56" mass="6569">DARQAIGQEDGQVRRGGRVDRHPHAVHRTDHRCRGRCRLRLLQEQQAHGRDQRPLL</sequence>
<reference evidence="2" key="1">
    <citation type="submission" date="2020-02" db="EMBL/GenBank/DDBJ databases">
        <authorList>
            <person name="Meier V. D."/>
        </authorList>
    </citation>
    <scope>NUCLEOTIDE SEQUENCE</scope>
    <source>
        <strain evidence="2">AVDCRST_MAG09</strain>
    </source>
</reference>
<gene>
    <name evidence="2" type="ORF">AVDCRST_MAG09-840</name>
</gene>
<dbReference type="EMBL" id="CADCVZ010000019">
    <property type="protein sequence ID" value="CAA9502626.1"/>
    <property type="molecule type" value="Genomic_DNA"/>
</dbReference>
<feature type="non-terminal residue" evidence="2">
    <location>
        <position position="56"/>
    </location>
</feature>
<feature type="compositionally biased region" description="Basic and acidic residues" evidence="1">
    <location>
        <begin position="11"/>
        <end position="23"/>
    </location>
</feature>
<protein>
    <submittedName>
        <fullName evidence="2">Uncharacterized protein</fullName>
    </submittedName>
</protein>